<dbReference type="PROSITE" id="PS51782">
    <property type="entry name" value="LYSM"/>
    <property type="match status" value="1"/>
</dbReference>
<reference evidence="6 7" key="1">
    <citation type="journal article" date="2018" name="Nat. Ecol. Evol.">
        <title>Pezizomycetes genomes reveal the molecular basis of ectomycorrhizal truffle lifestyle.</title>
        <authorList>
            <person name="Murat C."/>
            <person name="Payen T."/>
            <person name="Noel B."/>
            <person name="Kuo A."/>
            <person name="Morin E."/>
            <person name="Chen J."/>
            <person name="Kohler A."/>
            <person name="Krizsan K."/>
            <person name="Balestrini R."/>
            <person name="Da Silva C."/>
            <person name="Montanini B."/>
            <person name="Hainaut M."/>
            <person name="Levati E."/>
            <person name="Barry K.W."/>
            <person name="Belfiori B."/>
            <person name="Cichocki N."/>
            <person name="Clum A."/>
            <person name="Dockter R.B."/>
            <person name="Fauchery L."/>
            <person name="Guy J."/>
            <person name="Iotti M."/>
            <person name="Le Tacon F."/>
            <person name="Lindquist E.A."/>
            <person name="Lipzen A."/>
            <person name="Malagnac F."/>
            <person name="Mello A."/>
            <person name="Molinier V."/>
            <person name="Miyauchi S."/>
            <person name="Poulain J."/>
            <person name="Riccioni C."/>
            <person name="Rubini A."/>
            <person name="Sitrit Y."/>
            <person name="Splivallo R."/>
            <person name="Traeger S."/>
            <person name="Wang M."/>
            <person name="Zifcakova L."/>
            <person name="Wipf D."/>
            <person name="Zambonelli A."/>
            <person name="Paolocci F."/>
            <person name="Nowrousian M."/>
            <person name="Ottonello S."/>
            <person name="Baldrian P."/>
            <person name="Spatafora J.W."/>
            <person name="Henrissat B."/>
            <person name="Nagy L.G."/>
            <person name="Aury J.M."/>
            <person name="Wincker P."/>
            <person name="Grigoriev I.V."/>
            <person name="Bonfante P."/>
            <person name="Martin F.M."/>
        </authorList>
    </citation>
    <scope>NUCLEOTIDE SEQUENCE [LARGE SCALE GENOMIC DNA]</scope>
    <source>
        <strain evidence="6 7">RN42</strain>
    </source>
</reference>
<evidence type="ECO:0000259" key="5">
    <source>
        <dbReference type="PROSITE" id="PS51782"/>
    </source>
</evidence>
<dbReference type="PANTHER" id="PTHR34997">
    <property type="entry name" value="AM15"/>
    <property type="match status" value="1"/>
</dbReference>
<keyword evidence="4" id="KW-0732">Signal</keyword>
<keyword evidence="1" id="KW-0147">Chitin-binding</keyword>
<dbReference type="InterPro" id="IPR018392">
    <property type="entry name" value="LysM"/>
</dbReference>
<proteinExistence type="predicted"/>
<dbReference type="STRING" id="1160509.A0A3N4I6Q1"/>
<dbReference type="InterPro" id="IPR036779">
    <property type="entry name" value="LysM_dom_sf"/>
</dbReference>
<dbReference type="Proteomes" id="UP000275078">
    <property type="component" value="Unassembled WGS sequence"/>
</dbReference>
<dbReference type="AlphaFoldDB" id="A0A3N4I6Q1"/>
<accession>A0A3N4I6Q1</accession>
<dbReference type="EMBL" id="ML119682">
    <property type="protein sequence ID" value="RPA81126.1"/>
    <property type="molecule type" value="Genomic_DNA"/>
</dbReference>
<evidence type="ECO:0000256" key="4">
    <source>
        <dbReference type="SAM" id="SignalP"/>
    </source>
</evidence>
<feature type="region of interest" description="Disordered" evidence="3">
    <location>
        <begin position="173"/>
        <end position="197"/>
    </location>
</feature>
<evidence type="ECO:0000256" key="1">
    <source>
        <dbReference type="ARBA" id="ARBA00022669"/>
    </source>
</evidence>
<sequence>MKFTTLAALLPFLPSAISAAAVPSQETTPKLHKRLYTSTWAIQKSVNRFILQGGNDRRTPCGFITRSTPPEDLTTDTQPRFLTWDGYPGRETGDRRPQIEICTETFRCLDVTSVPAKYESTGVECPPTEEEFIQKLMDGIASSRLDITVEDVHKRLHEIDPEAFPFKTLEEKKAAEAKGSEQPKPKEAPAAETGVEAPGWTQDGVVKDCKKWTLARENNSCYAIAEHNNLELAKFYEWNQAVNKKGPGGECSELWVGYAYCVGV</sequence>
<evidence type="ECO:0000256" key="2">
    <source>
        <dbReference type="ARBA" id="ARBA00023026"/>
    </source>
</evidence>
<dbReference type="OrthoDB" id="2281372at2759"/>
<evidence type="ECO:0000313" key="7">
    <source>
        <dbReference type="Proteomes" id="UP000275078"/>
    </source>
</evidence>
<dbReference type="InterPro" id="IPR052210">
    <property type="entry name" value="LysM1-like"/>
</dbReference>
<feature type="signal peptide" evidence="4">
    <location>
        <begin position="1"/>
        <end position="19"/>
    </location>
</feature>
<dbReference type="GO" id="GO:0008061">
    <property type="term" value="F:chitin binding"/>
    <property type="evidence" value="ECO:0007669"/>
    <property type="project" value="UniProtKB-KW"/>
</dbReference>
<keyword evidence="2" id="KW-0843">Virulence</keyword>
<feature type="compositionally biased region" description="Basic and acidic residues" evidence="3">
    <location>
        <begin position="173"/>
        <end position="189"/>
    </location>
</feature>
<evidence type="ECO:0000313" key="6">
    <source>
        <dbReference type="EMBL" id="RPA81126.1"/>
    </source>
</evidence>
<dbReference type="PANTHER" id="PTHR34997:SF1">
    <property type="entry name" value="PEPTIDOGLYCAN-BINDING LYSIN DOMAIN"/>
    <property type="match status" value="1"/>
</dbReference>
<gene>
    <name evidence="6" type="ORF">BJ508DRAFT_326737</name>
</gene>
<name>A0A3N4I6Q1_ASCIM</name>
<feature type="chain" id="PRO_5018259015" description="LysM domain-containing protein" evidence="4">
    <location>
        <begin position="20"/>
        <end position="264"/>
    </location>
</feature>
<feature type="domain" description="LysM" evidence="5">
    <location>
        <begin position="211"/>
        <end position="262"/>
    </location>
</feature>
<evidence type="ECO:0000256" key="3">
    <source>
        <dbReference type="SAM" id="MobiDB-lite"/>
    </source>
</evidence>
<keyword evidence="7" id="KW-1185">Reference proteome</keyword>
<dbReference type="Gene3D" id="3.10.350.10">
    <property type="entry name" value="LysM domain"/>
    <property type="match status" value="1"/>
</dbReference>
<organism evidence="6 7">
    <name type="scientific">Ascobolus immersus RN42</name>
    <dbReference type="NCBI Taxonomy" id="1160509"/>
    <lineage>
        <taxon>Eukaryota</taxon>
        <taxon>Fungi</taxon>
        <taxon>Dikarya</taxon>
        <taxon>Ascomycota</taxon>
        <taxon>Pezizomycotina</taxon>
        <taxon>Pezizomycetes</taxon>
        <taxon>Pezizales</taxon>
        <taxon>Ascobolaceae</taxon>
        <taxon>Ascobolus</taxon>
    </lineage>
</organism>
<protein>
    <recommendedName>
        <fullName evidence="5">LysM domain-containing protein</fullName>
    </recommendedName>
</protein>